<proteinExistence type="predicted"/>
<accession>A0A9P4NTB9</accession>
<dbReference type="EMBL" id="MU007033">
    <property type="protein sequence ID" value="KAF2431322.1"/>
    <property type="molecule type" value="Genomic_DNA"/>
</dbReference>
<dbReference type="AlphaFoldDB" id="A0A9P4NTB9"/>
<dbReference type="Pfam" id="PF21858">
    <property type="entry name" value="DUF6914"/>
    <property type="match status" value="1"/>
</dbReference>
<dbReference type="Proteomes" id="UP000800235">
    <property type="component" value="Unassembled WGS sequence"/>
</dbReference>
<reference evidence="1" key="1">
    <citation type="journal article" date="2020" name="Stud. Mycol.">
        <title>101 Dothideomycetes genomes: a test case for predicting lifestyles and emergence of pathogens.</title>
        <authorList>
            <person name="Haridas S."/>
            <person name="Albert R."/>
            <person name="Binder M."/>
            <person name="Bloem J."/>
            <person name="Labutti K."/>
            <person name="Salamov A."/>
            <person name="Andreopoulos B."/>
            <person name="Baker S."/>
            <person name="Barry K."/>
            <person name="Bills G."/>
            <person name="Bluhm B."/>
            <person name="Cannon C."/>
            <person name="Castanera R."/>
            <person name="Culley D."/>
            <person name="Daum C."/>
            <person name="Ezra D."/>
            <person name="Gonzalez J."/>
            <person name="Henrissat B."/>
            <person name="Kuo A."/>
            <person name="Liang C."/>
            <person name="Lipzen A."/>
            <person name="Lutzoni F."/>
            <person name="Magnuson J."/>
            <person name="Mondo S."/>
            <person name="Nolan M."/>
            <person name="Ohm R."/>
            <person name="Pangilinan J."/>
            <person name="Park H.-J."/>
            <person name="Ramirez L."/>
            <person name="Alfaro M."/>
            <person name="Sun H."/>
            <person name="Tritt A."/>
            <person name="Yoshinaga Y."/>
            <person name="Zwiers L.-H."/>
            <person name="Turgeon B."/>
            <person name="Goodwin S."/>
            <person name="Spatafora J."/>
            <person name="Crous P."/>
            <person name="Grigoriev I."/>
        </authorList>
    </citation>
    <scope>NUCLEOTIDE SEQUENCE</scope>
    <source>
        <strain evidence="1">CBS 130266</strain>
    </source>
</reference>
<dbReference type="OrthoDB" id="2679825at2759"/>
<comment type="caution">
    <text evidence="1">The sequence shown here is derived from an EMBL/GenBank/DDBJ whole genome shotgun (WGS) entry which is preliminary data.</text>
</comment>
<organism evidence="1 2">
    <name type="scientific">Tothia fuscella</name>
    <dbReference type="NCBI Taxonomy" id="1048955"/>
    <lineage>
        <taxon>Eukaryota</taxon>
        <taxon>Fungi</taxon>
        <taxon>Dikarya</taxon>
        <taxon>Ascomycota</taxon>
        <taxon>Pezizomycotina</taxon>
        <taxon>Dothideomycetes</taxon>
        <taxon>Pleosporomycetidae</taxon>
        <taxon>Venturiales</taxon>
        <taxon>Cylindrosympodiaceae</taxon>
        <taxon>Tothia</taxon>
    </lineage>
</organism>
<name>A0A9P4NTB9_9PEZI</name>
<gene>
    <name evidence="1" type="ORF">EJ08DRAFT_733550</name>
</gene>
<evidence type="ECO:0000313" key="2">
    <source>
        <dbReference type="Proteomes" id="UP000800235"/>
    </source>
</evidence>
<keyword evidence="2" id="KW-1185">Reference proteome</keyword>
<sequence>MARNKPRLYLALYARPKYPNTYHYALMICPKNLTNSSQVLKYHVKNTLQAIDGAVSQPWRYEHTDISIITGESRLFVLVCIAKVIASTADIERVFSNIPIFQKDDVDEAKAANFNCVEWVRLAIEAAADSNAVSHLLPWDVIKERSIACVEEKMREGRLEVSWKGVNGVPRLNLITGVSDSIY</sequence>
<evidence type="ECO:0000313" key="1">
    <source>
        <dbReference type="EMBL" id="KAF2431322.1"/>
    </source>
</evidence>
<dbReference type="InterPro" id="IPR054208">
    <property type="entry name" value="DUF6914"/>
</dbReference>
<protein>
    <submittedName>
        <fullName evidence="1">Uncharacterized protein</fullName>
    </submittedName>
</protein>